<proteinExistence type="predicted"/>
<feature type="coiled-coil region" evidence="1">
    <location>
        <begin position="90"/>
        <end position="117"/>
    </location>
</feature>
<reference evidence="2" key="1">
    <citation type="submission" date="2020-10" db="EMBL/GenBank/DDBJ databases">
        <authorList>
            <person name="Gilroy R."/>
        </authorList>
    </citation>
    <scope>NUCLEOTIDE SEQUENCE</scope>
    <source>
        <strain evidence="2">35461</strain>
    </source>
</reference>
<dbReference type="EMBL" id="DVOR01000116">
    <property type="protein sequence ID" value="HIV09191.1"/>
    <property type="molecule type" value="Genomic_DNA"/>
</dbReference>
<protein>
    <submittedName>
        <fullName evidence="2">Uncharacterized protein</fullName>
    </submittedName>
</protein>
<dbReference type="AlphaFoldDB" id="A0A9D1T2N9"/>
<comment type="caution">
    <text evidence="2">The sequence shown here is derived from an EMBL/GenBank/DDBJ whole genome shotgun (WGS) entry which is preliminary data.</text>
</comment>
<evidence type="ECO:0000313" key="2">
    <source>
        <dbReference type="EMBL" id="HIV09191.1"/>
    </source>
</evidence>
<name>A0A9D1T2N9_9BACT</name>
<evidence type="ECO:0000313" key="3">
    <source>
        <dbReference type="Proteomes" id="UP000886845"/>
    </source>
</evidence>
<evidence type="ECO:0000256" key="1">
    <source>
        <dbReference type="SAM" id="Coils"/>
    </source>
</evidence>
<gene>
    <name evidence="2" type="ORF">IAC79_03665</name>
</gene>
<organism evidence="2 3">
    <name type="scientific">Candidatus Spyradenecus faecavium</name>
    <dbReference type="NCBI Taxonomy" id="2840947"/>
    <lineage>
        <taxon>Bacteria</taxon>
        <taxon>Pseudomonadati</taxon>
        <taxon>Lentisphaerota</taxon>
        <taxon>Lentisphaeria</taxon>
        <taxon>Lentisphaerales</taxon>
        <taxon>Lentisphaeraceae</taxon>
        <taxon>Lentisphaeraceae incertae sedis</taxon>
        <taxon>Candidatus Spyradenecus</taxon>
    </lineage>
</organism>
<reference evidence="2" key="2">
    <citation type="journal article" date="2021" name="PeerJ">
        <title>Extensive microbial diversity within the chicken gut microbiome revealed by metagenomics and culture.</title>
        <authorList>
            <person name="Gilroy R."/>
            <person name="Ravi A."/>
            <person name="Getino M."/>
            <person name="Pursley I."/>
            <person name="Horton D.L."/>
            <person name="Alikhan N.F."/>
            <person name="Baker D."/>
            <person name="Gharbi K."/>
            <person name="Hall N."/>
            <person name="Watson M."/>
            <person name="Adriaenssens E.M."/>
            <person name="Foster-Nyarko E."/>
            <person name="Jarju S."/>
            <person name="Secka A."/>
            <person name="Antonio M."/>
            <person name="Oren A."/>
            <person name="Chaudhuri R.R."/>
            <person name="La Ragione R."/>
            <person name="Hildebrand F."/>
            <person name="Pallen M.J."/>
        </authorList>
    </citation>
    <scope>NUCLEOTIDE SEQUENCE</scope>
    <source>
        <strain evidence="2">35461</strain>
    </source>
</reference>
<sequence>MICLRQNYLSYGKERAAITCGEAGCASKTLEHHKHCGIHGSIVTMSKECPECARAEAKEHWKQAELAKQEDKAFSNLGIRVPEYREHVSYATKQARLRELRNRINLINKRIEDYENRLFQPGMSGSVINRLETKISELEFQRDIYFRAYEMWEAVTPQ</sequence>
<keyword evidence="1" id="KW-0175">Coiled coil</keyword>
<accession>A0A9D1T2N9</accession>
<dbReference type="Proteomes" id="UP000886845">
    <property type="component" value="Unassembled WGS sequence"/>
</dbReference>